<name>A0A8X6VI14_TRICX</name>
<dbReference type="Proteomes" id="UP000887159">
    <property type="component" value="Unassembled WGS sequence"/>
</dbReference>
<protein>
    <submittedName>
        <fullName evidence="1">Uncharacterized protein</fullName>
    </submittedName>
</protein>
<sequence>MHWSEQTHCGHEFHLRCLLRHLDFRSIINTLKPSEVIALEPIYTVDLVEKMQQLLPNLDPWDIPTFKTFANSEPVDVFDDYLEQEASKGNKHAAQKYNLDCRKQCLFCFGRKHWPYGQTNRPENVNHVKAGLQRFVEDAKTNEKRRKMRQRGRGGSVWM</sequence>
<keyword evidence="2" id="KW-1185">Reference proteome</keyword>
<comment type="caution">
    <text evidence="1">The sequence shown here is derived from an EMBL/GenBank/DDBJ whole genome shotgun (WGS) entry which is preliminary data.</text>
</comment>
<dbReference type="EMBL" id="BMAU01021322">
    <property type="protein sequence ID" value="GFY13489.1"/>
    <property type="molecule type" value="Genomic_DNA"/>
</dbReference>
<dbReference type="AlphaFoldDB" id="A0A8X6VI14"/>
<accession>A0A8X6VI14</accession>
<proteinExistence type="predicted"/>
<reference evidence="1" key="1">
    <citation type="submission" date="2020-08" db="EMBL/GenBank/DDBJ databases">
        <title>Multicomponent nature underlies the extraordinary mechanical properties of spider dragline silk.</title>
        <authorList>
            <person name="Kono N."/>
            <person name="Nakamura H."/>
            <person name="Mori M."/>
            <person name="Yoshida Y."/>
            <person name="Ohtoshi R."/>
            <person name="Malay A.D."/>
            <person name="Moran D.A.P."/>
            <person name="Tomita M."/>
            <person name="Numata K."/>
            <person name="Arakawa K."/>
        </authorList>
    </citation>
    <scope>NUCLEOTIDE SEQUENCE</scope>
</reference>
<organism evidence="1 2">
    <name type="scientific">Trichonephila clavipes</name>
    <name type="common">Golden silk orbweaver</name>
    <name type="synonym">Nephila clavipes</name>
    <dbReference type="NCBI Taxonomy" id="2585209"/>
    <lineage>
        <taxon>Eukaryota</taxon>
        <taxon>Metazoa</taxon>
        <taxon>Ecdysozoa</taxon>
        <taxon>Arthropoda</taxon>
        <taxon>Chelicerata</taxon>
        <taxon>Arachnida</taxon>
        <taxon>Araneae</taxon>
        <taxon>Araneomorphae</taxon>
        <taxon>Entelegynae</taxon>
        <taxon>Araneoidea</taxon>
        <taxon>Nephilidae</taxon>
        <taxon>Trichonephila</taxon>
    </lineage>
</organism>
<evidence type="ECO:0000313" key="1">
    <source>
        <dbReference type="EMBL" id="GFY13489.1"/>
    </source>
</evidence>
<evidence type="ECO:0000313" key="2">
    <source>
        <dbReference type="Proteomes" id="UP000887159"/>
    </source>
</evidence>
<gene>
    <name evidence="1" type="primary">NCL1_53763</name>
    <name evidence="1" type="ORF">TNCV_1803601</name>
</gene>